<sequence>MTEKFPRKISVLHHIRRVKRHFFNCSSHTIINVLQYETLFSLQQRREGAIVIHSLVCLYCFGALAVLCDHYFCASLEKLCKRLRIPTDVAGATFMAAGSSMPTLFIAIASVFMGEGDIGLGTIIGSTMFNILFISGICGLCSGMAIALHMWPLLRDSIAYTIHLTALLIAIEDNIVHWYEAVVFSVFILRVYRHYVFQQKTRSLVQEGLCKILRVSQGIRNGPYGGPPGKSE</sequence>
<evidence type="ECO:0000256" key="2">
    <source>
        <dbReference type="ARBA" id="ARBA00005364"/>
    </source>
</evidence>
<comment type="similarity">
    <text evidence="2">Belongs to the Ca(2+):cation antiporter (CaCA) (TC 2.A.19) family. SLC24A subfamily.</text>
</comment>
<dbReference type="InterPro" id="IPR004837">
    <property type="entry name" value="NaCa_Exmemb"/>
</dbReference>
<dbReference type="Gene3D" id="1.20.1420.30">
    <property type="entry name" value="NCX, central ion-binding region"/>
    <property type="match status" value="1"/>
</dbReference>
<protein>
    <recommendedName>
        <fullName evidence="9">Sodium/calcium exchanger membrane region domain-containing protein</fullName>
    </recommendedName>
</protein>
<keyword evidence="3" id="KW-0050">Antiport</keyword>
<dbReference type="PANTHER" id="PTHR10846:SF73">
    <property type="entry name" value="SODIUM_CALCIUM EXCHANGER MEMBRANE REGION DOMAIN-CONTAINING PROTEIN"/>
    <property type="match status" value="1"/>
</dbReference>
<evidence type="ECO:0000256" key="5">
    <source>
        <dbReference type="ARBA" id="ARBA00022692"/>
    </source>
</evidence>
<keyword evidence="4" id="KW-0106">Calcium</keyword>
<dbReference type="EMBL" id="MU827778">
    <property type="protein sequence ID" value="KAJ7340474.1"/>
    <property type="molecule type" value="Genomic_DNA"/>
</dbReference>
<dbReference type="GO" id="GO:0008273">
    <property type="term" value="F:calcium, potassium:sodium antiporter activity"/>
    <property type="evidence" value="ECO:0007669"/>
    <property type="project" value="TreeGrafter"/>
</dbReference>
<comment type="caution">
    <text evidence="10">The sequence shown here is derived from an EMBL/GenBank/DDBJ whole genome shotgun (WGS) entry which is preliminary data.</text>
</comment>
<reference evidence="10" key="1">
    <citation type="submission" date="2023-01" db="EMBL/GenBank/DDBJ databases">
        <title>Genome assembly of the deep-sea coral Lophelia pertusa.</title>
        <authorList>
            <person name="Herrera S."/>
            <person name="Cordes E."/>
        </authorList>
    </citation>
    <scope>NUCLEOTIDE SEQUENCE</scope>
    <source>
        <strain evidence="10">USNM1676648</strain>
        <tissue evidence="10">Polyp</tissue>
    </source>
</reference>
<keyword evidence="11" id="KW-1185">Reference proteome</keyword>
<dbReference type="Pfam" id="PF01699">
    <property type="entry name" value="Na_Ca_ex"/>
    <property type="match status" value="1"/>
</dbReference>
<dbReference type="AlphaFoldDB" id="A0A9W9YGR0"/>
<dbReference type="GO" id="GO:0005886">
    <property type="term" value="C:plasma membrane"/>
    <property type="evidence" value="ECO:0007669"/>
    <property type="project" value="TreeGrafter"/>
</dbReference>
<feature type="transmembrane region" description="Helical" evidence="8">
    <location>
        <begin position="176"/>
        <end position="192"/>
    </location>
</feature>
<feature type="transmembrane region" description="Helical" evidence="8">
    <location>
        <begin position="48"/>
        <end position="68"/>
    </location>
</feature>
<organism evidence="10 11">
    <name type="scientific">Desmophyllum pertusum</name>
    <dbReference type="NCBI Taxonomy" id="174260"/>
    <lineage>
        <taxon>Eukaryota</taxon>
        <taxon>Metazoa</taxon>
        <taxon>Cnidaria</taxon>
        <taxon>Anthozoa</taxon>
        <taxon>Hexacorallia</taxon>
        <taxon>Scleractinia</taxon>
        <taxon>Caryophylliina</taxon>
        <taxon>Caryophylliidae</taxon>
        <taxon>Desmophyllum</taxon>
    </lineage>
</organism>
<feature type="transmembrane region" description="Helical" evidence="8">
    <location>
        <begin position="89"/>
        <end position="112"/>
    </location>
</feature>
<keyword evidence="4" id="KW-0109">Calcium transport</keyword>
<proteinExistence type="inferred from homology"/>
<evidence type="ECO:0000256" key="6">
    <source>
        <dbReference type="ARBA" id="ARBA00022989"/>
    </source>
</evidence>
<evidence type="ECO:0000256" key="8">
    <source>
        <dbReference type="SAM" id="Phobius"/>
    </source>
</evidence>
<dbReference type="InterPro" id="IPR044880">
    <property type="entry name" value="NCX_ion-bd_dom_sf"/>
</dbReference>
<dbReference type="OrthoDB" id="2127281at2759"/>
<dbReference type="GO" id="GO:0005262">
    <property type="term" value="F:calcium channel activity"/>
    <property type="evidence" value="ECO:0007669"/>
    <property type="project" value="TreeGrafter"/>
</dbReference>
<dbReference type="PANTHER" id="PTHR10846">
    <property type="entry name" value="SODIUM/POTASSIUM/CALCIUM EXCHANGER"/>
    <property type="match status" value="1"/>
</dbReference>
<evidence type="ECO:0000256" key="1">
    <source>
        <dbReference type="ARBA" id="ARBA00004141"/>
    </source>
</evidence>
<keyword evidence="4" id="KW-0406">Ion transport</keyword>
<evidence type="ECO:0000256" key="3">
    <source>
        <dbReference type="ARBA" id="ARBA00022449"/>
    </source>
</evidence>
<evidence type="ECO:0000256" key="4">
    <source>
        <dbReference type="ARBA" id="ARBA00022568"/>
    </source>
</evidence>
<keyword evidence="7 8" id="KW-0472">Membrane</keyword>
<evidence type="ECO:0000313" key="10">
    <source>
        <dbReference type="EMBL" id="KAJ7340474.1"/>
    </source>
</evidence>
<dbReference type="Proteomes" id="UP001163046">
    <property type="component" value="Unassembled WGS sequence"/>
</dbReference>
<dbReference type="InterPro" id="IPR004481">
    <property type="entry name" value="K/Na/Ca-exchanger"/>
</dbReference>
<name>A0A9W9YGR0_9CNID</name>
<accession>A0A9W9YGR0</accession>
<gene>
    <name evidence="10" type="ORF">OS493_003223</name>
</gene>
<keyword evidence="4" id="KW-0813">Transport</keyword>
<feature type="domain" description="Sodium/calcium exchanger membrane region" evidence="9">
    <location>
        <begin position="53"/>
        <end position="186"/>
    </location>
</feature>
<dbReference type="GO" id="GO:0006874">
    <property type="term" value="P:intracellular calcium ion homeostasis"/>
    <property type="evidence" value="ECO:0007669"/>
    <property type="project" value="TreeGrafter"/>
</dbReference>
<keyword evidence="6 8" id="KW-1133">Transmembrane helix</keyword>
<comment type="subcellular location">
    <subcellularLocation>
        <location evidence="1">Membrane</location>
        <topology evidence="1">Multi-pass membrane protein</topology>
    </subcellularLocation>
</comment>
<evidence type="ECO:0000256" key="7">
    <source>
        <dbReference type="ARBA" id="ARBA00023136"/>
    </source>
</evidence>
<keyword evidence="5 8" id="KW-0812">Transmembrane</keyword>
<evidence type="ECO:0000259" key="9">
    <source>
        <dbReference type="Pfam" id="PF01699"/>
    </source>
</evidence>
<evidence type="ECO:0000313" key="11">
    <source>
        <dbReference type="Proteomes" id="UP001163046"/>
    </source>
</evidence>